<dbReference type="OrthoDB" id="10064100at2759"/>
<dbReference type="Pfam" id="PF04564">
    <property type="entry name" value="U-box"/>
    <property type="match status" value="1"/>
</dbReference>
<dbReference type="InterPro" id="IPR013083">
    <property type="entry name" value="Znf_RING/FYVE/PHD"/>
</dbReference>
<evidence type="ECO:0000313" key="7">
    <source>
        <dbReference type="EMBL" id="KAI0528614.1"/>
    </source>
</evidence>
<dbReference type="InterPro" id="IPR045210">
    <property type="entry name" value="RING-Ubox_PUB"/>
</dbReference>
<dbReference type="SUPFAM" id="SSF57850">
    <property type="entry name" value="RING/U-box"/>
    <property type="match status" value="1"/>
</dbReference>
<comment type="pathway">
    <text evidence="2 5">Protein modification; protein ubiquitination.</text>
</comment>
<evidence type="ECO:0000256" key="2">
    <source>
        <dbReference type="ARBA" id="ARBA00004906"/>
    </source>
</evidence>
<proteinExistence type="predicted"/>
<dbReference type="PANTHER" id="PTHR22849">
    <property type="entry name" value="WDSAM1 PROTEIN"/>
    <property type="match status" value="1"/>
</dbReference>
<keyword evidence="3 5" id="KW-0808">Transferase</keyword>
<dbReference type="Pfam" id="PF25598">
    <property type="entry name" value="ARM_PUB"/>
    <property type="match status" value="1"/>
</dbReference>
<sequence length="424" mass="45887">MENKEEKVQSLNLEVKVPSFFRCPISLDVMRSPVSLCTGVTYDRSSIQRWLDSGKKTCPATNQSLPSTDLTPNLTLRRLIQLWSATADSVANSAPNNHRHVAVNIVRDIRSSSDPSPLLRRLADFFLDADNDVFEKNAIVGCAAAAVSSVLIQNAGQIETLHAAAKALAVILATNCVEENNKKVAISYLISHLSASVSALLSILKDGKTVESCADAARILCAILLSSDSNSKASIAEKSDLIPELIRLIRQEKMHRDSIDAGIDCLTAICGVRGARFRMVKEGIVPAVVKVMKAEAVMAPASTTEKAIRLLEAASGIAEGRSEICKAAEECLGAVLRRMMKVGKEGMEAAVVVLWSVCYRFQDRRAVEAVKAENGGVMKILLLMQSNCSPAVRQMSGDLLKIFRVNTKGCLAGYDTKTTHIMPF</sequence>
<dbReference type="FunFam" id="3.30.40.10:FF:000442">
    <property type="entry name" value="RING-type E3 ubiquitin transferase"/>
    <property type="match status" value="1"/>
</dbReference>
<comment type="catalytic activity">
    <reaction evidence="1 5">
        <text>S-ubiquitinyl-[E2 ubiquitin-conjugating enzyme]-L-cysteine + [acceptor protein]-L-lysine = [E2 ubiquitin-conjugating enzyme]-L-cysteine + N(6)-ubiquitinyl-[acceptor protein]-L-lysine.</text>
        <dbReference type="EC" id="2.3.2.27"/>
    </reaction>
</comment>
<evidence type="ECO:0000256" key="1">
    <source>
        <dbReference type="ARBA" id="ARBA00000900"/>
    </source>
</evidence>
<dbReference type="EC" id="2.3.2.27" evidence="5"/>
<dbReference type="PANTHER" id="PTHR22849:SF163">
    <property type="entry name" value="U-BOX DOMAIN-CONTAINING PROTEIN"/>
    <property type="match status" value="1"/>
</dbReference>
<dbReference type="EMBL" id="JAGYWB010000002">
    <property type="protein sequence ID" value="KAI0528614.1"/>
    <property type="molecule type" value="Genomic_DNA"/>
</dbReference>
<evidence type="ECO:0000256" key="5">
    <source>
        <dbReference type="RuleBase" id="RU369093"/>
    </source>
</evidence>
<dbReference type="GO" id="GO:0061630">
    <property type="term" value="F:ubiquitin protein ligase activity"/>
    <property type="evidence" value="ECO:0007669"/>
    <property type="project" value="UniProtKB-UniRule"/>
</dbReference>
<dbReference type="Gene3D" id="3.30.40.10">
    <property type="entry name" value="Zinc/RING finger domain, C3HC4 (zinc finger)"/>
    <property type="match status" value="1"/>
</dbReference>
<dbReference type="InterPro" id="IPR058678">
    <property type="entry name" value="ARM_PUB"/>
</dbReference>
<dbReference type="InterPro" id="IPR003613">
    <property type="entry name" value="Ubox_domain"/>
</dbReference>
<comment type="caution">
    <text evidence="7">The sequence shown here is derived from an EMBL/GenBank/DDBJ whole genome shotgun (WGS) entry which is preliminary data.</text>
</comment>
<evidence type="ECO:0000313" key="8">
    <source>
        <dbReference type="Proteomes" id="UP000829196"/>
    </source>
</evidence>
<comment type="function">
    <text evidence="5">Functions as an E3 ubiquitin ligase.</text>
</comment>
<dbReference type="GO" id="GO:0016567">
    <property type="term" value="P:protein ubiquitination"/>
    <property type="evidence" value="ECO:0007669"/>
    <property type="project" value="UniProtKB-UniRule"/>
</dbReference>
<keyword evidence="8" id="KW-1185">Reference proteome</keyword>
<organism evidence="7 8">
    <name type="scientific">Dendrobium nobile</name>
    <name type="common">Orchid</name>
    <dbReference type="NCBI Taxonomy" id="94219"/>
    <lineage>
        <taxon>Eukaryota</taxon>
        <taxon>Viridiplantae</taxon>
        <taxon>Streptophyta</taxon>
        <taxon>Embryophyta</taxon>
        <taxon>Tracheophyta</taxon>
        <taxon>Spermatophyta</taxon>
        <taxon>Magnoliopsida</taxon>
        <taxon>Liliopsida</taxon>
        <taxon>Asparagales</taxon>
        <taxon>Orchidaceae</taxon>
        <taxon>Epidendroideae</taxon>
        <taxon>Malaxideae</taxon>
        <taxon>Dendrobiinae</taxon>
        <taxon>Dendrobium</taxon>
    </lineage>
</organism>
<feature type="domain" description="U-box" evidence="6">
    <location>
        <begin position="16"/>
        <end position="90"/>
    </location>
</feature>
<dbReference type="InterPro" id="IPR016024">
    <property type="entry name" value="ARM-type_fold"/>
</dbReference>
<dbReference type="Gene3D" id="1.25.10.10">
    <property type="entry name" value="Leucine-rich Repeat Variant"/>
    <property type="match status" value="1"/>
</dbReference>
<dbReference type="Proteomes" id="UP000829196">
    <property type="component" value="Unassembled WGS sequence"/>
</dbReference>
<protein>
    <recommendedName>
        <fullName evidence="5 6">U-box domain-containing protein</fullName>
        <ecNumber evidence="5">2.3.2.27</ecNumber>
    </recommendedName>
    <alternativeName>
        <fullName evidence="5">RING-type E3 ubiquitin transferase PUB</fullName>
    </alternativeName>
</protein>
<dbReference type="SMR" id="A0A8T3C7F6"/>
<dbReference type="InterPro" id="IPR045185">
    <property type="entry name" value="PUB22/23/24-like"/>
</dbReference>
<dbReference type="CDD" id="cd16664">
    <property type="entry name" value="RING-Ubox_PUB"/>
    <property type="match status" value="1"/>
</dbReference>
<dbReference type="PROSITE" id="PS51698">
    <property type="entry name" value="U_BOX"/>
    <property type="match status" value="1"/>
</dbReference>
<dbReference type="SMART" id="SM00504">
    <property type="entry name" value="Ubox"/>
    <property type="match status" value="1"/>
</dbReference>
<evidence type="ECO:0000256" key="4">
    <source>
        <dbReference type="ARBA" id="ARBA00022786"/>
    </source>
</evidence>
<name>A0A8T3C7F6_DENNO</name>
<keyword evidence="4 5" id="KW-0833">Ubl conjugation pathway</keyword>
<gene>
    <name evidence="7" type="ORF">KFK09_001156</name>
</gene>
<evidence type="ECO:0000259" key="6">
    <source>
        <dbReference type="PROSITE" id="PS51698"/>
    </source>
</evidence>
<accession>A0A8T3C7F6</accession>
<reference evidence="7" key="1">
    <citation type="journal article" date="2022" name="Front. Genet.">
        <title>Chromosome-Scale Assembly of the Dendrobium nobile Genome Provides Insights Into the Molecular Mechanism of the Biosynthesis of the Medicinal Active Ingredient of Dendrobium.</title>
        <authorList>
            <person name="Xu Q."/>
            <person name="Niu S.-C."/>
            <person name="Li K.-L."/>
            <person name="Zheng P.-J."/>
            <person name="Zhang X.-J."/>
            <person name="Jia Y."/>
            <person name="Liu Y."/>
            <person name="Niu Y.-X."/>
            <person name="Yu L.-H."/>
            <person name="Chen D.-F."/>
            <person name="Zhang G.-Q."/>
        </authorList>
    </citation>
    <scope>NUCLEOTIDE SEQUENCE</scope>
    <source>
        <tissue evidence="7">Leaf</tissue>
    </source>
</reference>
<dbReference type="SUPFAM" id="SSF48371">
    <property type="entry name" value="ARM repeat"/>
    <property type="match status" value="1"/>
</dbReference>
<dbReference type="InterPro" id="IPR011989">
    <property type="entry name" value="ARM-like"/>
</dbReference>
<dbReference type="AlphaFoldDB" id="A0A8T3C7F6"/>
<evidence type="ECO:0000256" key="3">
    <source>
        <dbReference type="ARBA" id="ARBA00022679"/>
    </source>
</evidence>